<gene>
    <name evidence="6" type="ORF">Amme_009_006</name>
</gene>
<feature type="transmembrane region" description="Helical" evidence="5">
    <location>
        <begin position="340"/>
        <end position="359"/>
    </location>
</feature>
<evidence type="ECO:0000256" key="3">
    <source>
        <dbReference type="ARBA" id="ARBA00022989"/>
    </source>
</evidence>
<dbReference type="CDD" id="cd03682">
    <property type="entry name" value="ClC_sycA_like"/>
    <property type="match status" value="1"/>
</dbReference>
<feature type="transmembrane region" description="Helical" evidence="5">
    <location>
        <begin position="149"/>
        <end position="174"/>
    </location>
</feature>
<keyword evidence="7" id="KW-1185">Reference proteome</keyword>
<feature type="transmembrane region" description="Helical" evidence="5">
    <location>
        <begin position="291"/>
        <end position="310"/>
    </location>
</feature>
<feature type="transmembrane region" description="Helical" evidence="5">
    <location>
        <begin position="20"/>
        <end position="44"/>
    </location>
</feature>
<dbReference type="RefSeq" id="WP_042055817.1">
    <property type="nucleotide sequence ID" value="NZ_BAND01000009.1"/>
</dbReference>
<dbReference type="PANTHER" id="PTHR43427:SF12">
    <property type="entry name" value="CHLORIDE TRANSPORTER"/>
    <property type="match status" value="1"/>
</dbReference>
<dbReference type="SUPFAM" id="SSF81340">
    <property type="entry name" value="Clc chloride channel"/>
    <property type="match status" value="1"/>
</dbReference>
<evidence type="ECO:0000256" key="5">
    <source>
        <dbReference type="SAM" id="Phobius"/>
    </source>
</evidence>
<evidence type="ECO:0000313" key="7">
    <source>
        <dbReference type="Proteomes" id="UP000019760"/>
    </source>
</evidence>
<proteinExistence type="predicted"/>
<dbReference type="PRINTS" id="PR00762">
    <property type="entry name" value="CLCHANNEL"/>
</dbReference>
<sequence>MTLSLRPLLDGWRANLRATLKWAALILPMAAIIGSLCALFLWLLDDVTTTRFAHPWLLYLLPLAGITTGLLYHWFGRSAEGGNNLIVDQIHEPGGGVPLRMAPLVLVSTVISHLFGASVGREGTAVQIGGSIAGGFVRLFRLDDQAVRIILMAGIAAGFGAVFGTPIAGAIFGLEVLTVGRIEYTALVPVAASSIIADWTCHRWGVHHVPYHLGVAGVPDRAGDVFHANPLLLGKVGLAAVAFGLASLAFAEGVHRLAPVFRRLCPVAWLRPAIGGVLTIALVWLVGSRDYLGLGVVPAEVGGAAIVSFFGPGDFTWSWLWKLVFTVTALATGYKGGEVTPLFFIGAGLGHTLAGVLGAPVDLMAAIGFVAVFAGAANTPLACTMMGVELFGAADTVYIAVGCFVAYLCSGHSGIYLSQRIGVPKIRHPLIAGGMALRHARTLPRHPPTP</sequence>
<dbReference type="OrthoDB" id="9767361at2"/>
<protein>
    <submittedName>
        <fullName evidence="6">Chloride channel protein</fullName>
    </submittedName>
</protein>
<dbReference type="Pfam" id="PF00654">
    <property type="entry name" value="Voltage_CLC"/>
    <property type="match status" value="1"/>
</dbReference>
<feature type="transmembrane region" description="Helical" evidence="5">
    <location>
        <begin position="232"/>
        <end position="251"/>
    </location>
</feature>
<evidence type="ECO:0000313" key="6">
    <source>
        <dbReference type="EMBL" id="GAJ27869.1"/>
    </source>
</evidence>
<reference evidence="7" key="1">
    <citation type="journal article" date="2014" name="FEMS Microbiol. Lett.">
        <title>Draft Genomic DNA Sequence of the Facultatively Methylotrophic Bacterium Acidomonas methanolica type strain MB58.</title>
        <authorList>
            <person name="Higashiura N."/>
            <person name="Hadano H."/>
            <person name="Hirakawa H."/>
            <person name="Matsutani M."/>
            <person name="Takabe S."/>
            <person name="Matsushita K."/>
            <person name="Azuma Y."/>
        </authorList>
    </citation>
    <scope>NUCLEOTIDE SEQUENCE [LARGE SCALE GENOMIC DNA]</scope>
    <source>
        <strain evidence="7">MB58</strain>
    </source>
</reference>
<feature type="transmembrane region" description="Helical" evidence="5">
    <location>
        <begin position="317"/>
        <end position="334"/>
    </location>
</feature>
<dbReference type="InterPro" id="IPR014743">
    <property type="entry name" value="Cl-channel_core"/>
</dbReference>
<evidence type="ECO:0000256" key="4">
    <source>
        <dbReference type="ARBA" id="ARBA00023136"/>
    </source>
</evidence>
<feature type="transmembrane region" description="Helical" evidence="5">
    <location>
        <begin position="366"/>
        <end position="391"/>
    </location>
</feature>
<comment type="subcellular location">
    <subcellularLocation>
        <location evidence="1">Membrane</location>
        <topology evidence="1">Multi-pass membrane protein</topology>
    </subcellularLocation>
</comment>
<reference evidence="6 7" key="2">
    <citation type="journal article" date="2014" name="FEMS Microbiol. Lett.">
        <title>Draft genomic DNA sequence of the facultatively methylotrophic bacterium Acidomonas methanolica type strain MB58.</title>
        <authorList>
            <person name="Higashiura N."/>
            <person name="Hadano H."/>
            <person name="Hirakawa H."/>
            <person name="Matsutani M."/>
            <person name="Takabe S."/>
            <person name="Matsushita K."/>
            <person name="Azuma Y."/>
        </authorList>
    </citation>
    <scope>NUCLEOTIDE SEQUENCE [LARGE SCALE GENOMIC DNA]</scope>
    <source>
        <strain evidence="6 7">MB58</strain>
    </source>
</reference>
<dbReference type="GO" id="GO:0015108">
    <property type="term" value="F:chloride transmembrane transporter activity"/>
    <property type="evidence" value="ECO:0007669"/>
    <property type="project" value="InterPro"/>
</dbReference>
<name>A0A023D1C3_ACIMT</name>
<dbReference type="EMBL" id="BAND01000009">
    <property type="protein sequence ID" value="GAJ27869.1"/>
    <property type="molecule type" value="Genomic_DNA"/>
</dbReference>
<feature type="transmembrane region" description="Helical" evidence="5">
    <location>
        <begin position="397"/>
        <end position="417"/>
    </location>
</feature>
<keyword evidence="4 5" id="KW-0472">Membrane</keyword>
<feature type="transmembrane region" description="Helical" evidence="5">
    <location>
        <begin position="56"/>
        <end position="75"/>
    </location>
</feature>
<keyword evidence="2 5" id="KW-0812">Transmembrane</keyword>
<dbReference type="AlphaFoldDB" id="A0A023D1C3"/>
<dbReference type="Proteomes" id="UP000019760">
    <property type="component" value="Unassembled WGS sequence"/>
</dbReference>
<dbReference type="GO" id="GO:0016020">
    <property type="term" value="C:membrane"/>
    <property type="evidence" value="ECO:0007669"/>
    <property type="project" value="UniProtKB-SubCell"/>
</dbReference>
<organism evidence="6 7">
    <name type="scientific">Acidomonas methanolica NBRC 104435</name>
    <dbReference type="NCBI Taxonomy" id="1231351"/>
    <lineage>
        <taxon>Bacteria</taxon>
        <taxon>Pseudomonadati</taxon>
        <taxon>Pseudomonadota</taxon>
        <taxon>Alphaproteobacteria</taxon>
        <taxon>Acetobacterales</taxon>
        <taxon>Acetobacteraceae</taxon>
        <taxon>Acidomonas</taxon>
    </lineage>
</organism>
<dbReference type="InterPro" id="IPR050368">
    <property type="entry name" value="ClC-type_chloride_channel"/>
</dbReference>
<dbReference type="PANTHER" id="PTHR43427">
    <property type="entry name" value="CHLORIDE CHANNEL PROTEIN CLC-E"/>
    <property type="match status" value="1"/>
</dbReference>
<comment type="caution">
    <text evidence="6">The sequence shown here is derived from an EMBL/GenBank/DDBJ whole genome shotgun (WGS) entry which is preliminary data.</text>
</comment>
<keyword evidence="3 5" id="KW-1133">Transmembrane helix</keyword>
<feature type="transmembrane region" description="Helical" evidence="5">
    <location>
        <begin position="263"/>
        <end position="285"/>
    </location>
</feature>
<dbReference type="Gene3D" id="1.10.3080.10">
    <property type="entry name" value="Clc chloride channel"/>
    <property type="match status" value="1"/>
</dbReference>
<accession>A0A023D1C3</accession>
<dbReference type="InterPro" id="IPR001807">
    <property type="entry name" value="ClC"/>
</dbReference>
<evidence type="ECO:0000256" key="1">
    <source>
        <dbReference type="ARBA" id="ARBA00004141"/>
    </source>
</evidence>
<evidence type="ECO:0000256" key="2">
    <source>
        <dbReference type="ARBA" id="ARBA00022692"/>
    </source>
</evidence>